<dbReference type="OrthoDB" id="766105at2"/>
<evidence type="ECO:0000313" key="5">
    <source>
        <dbReference type="Proteomes" id="UP000658202"/>
    </source>
</evidence>
<evidence type="ECO:0000313" key="3">
    <source>
        <dbReference type="EMBL" id="RKE80331.1"/>
    </source>
</evidence>
<dbReference type="EMBL" id="BMCW01000007">
    <property type="protein sequence ID" value="GGG64401.1"/>
    <property type="molecule type" value="Genomic_DNA"/>
</dbReference>
<evidence type="ECO:0000313" key="4">
    <source>
        <dbReference type="Proteomes" id="UP000285906"/>
    </source>
</evidence>
<feature type="chain" id="PRO_5019289110" evidence="1">
    <location>
        <begin position="19"/>
        <end position="195"/>
    </location>
</feature>
<reference evidence="3 4" key="2">
    <citation type="submission" date="2018-09" db="EMBL/GenBank/DDBJ databases">
        <title>Genomic Encyclopedia of Archaeal and Bacterial Type Strains, Phase II (KMG-II): from individual species to whole genera.</title>
        <authorList>
            <person name="Goeker M."/>
        </authorList>
    </citation>
    <scope>NUCLEOTIDE SEQUENCE [LARGE SCALE GENOMIC DNA]</scope>
    <source>
        <strain evidence="3 4">DSM 27620</strain>
    </source>
</reference>
<dbReference type="Proteomes" id="UP000285906">
    <property type="component" value="Unassembled WGS sequence"/>
</dbReference>
<gene>
    <name evidence="3" type="ORF">BXY58_2849</name>
    <name evidence="2" type="ORF">GCM10007332_28510</name>
</gene>
<dbReference type="Proteomes" id="UP000658202">
    <property type="component" value="Unassembled WGS sequence"/>
</dbReference>
<dbReference type="AlphaFoldDB" id="A0A420CPK6"/>
<evidence type="ECO:0000313" key="2">
    <source>
        <dbReference type="EMBL" id="GGG64401.1"/>
    </source>
</evidence>
<reference evidence="2" key="4">
    <citation type="submission" date="2024-05" db="EMBL/GenBank/DDBJ databases">
        <authorList>
            <person name="Sun Q."/>
            <person name="Sedlacek I."/>
        </authorList>
    </citation>
    <scope>NUCLEOTIDE SEQUENCE</scope>
    <source>
        <strain evidence="2">CCM 8490</strain>
    </source>
</reference>
<proteinExistence type="predicted"/>
<accession>A0A420CPK6</accession>
<sequence length="195" mass="23077">MKNLVLLIFLLVSVKNFAQDYSLNKIAKIPDSIANFSELRIYLKPALTNSWQIFRMYQEKENTTWKIELIKKSPDSIKQMEELNSQTNLDVVWLKILQSDILYLPKWESIQYKFKKSKTIELEEGKFIDNYSSVAIMDGIGYEVMIKNNKEFNKILYSNPEGYLKHFENIDELIAFKNLLDTIRNEFGIWKTNNK</sequence>
<evidence type="ECO:0000256" key="1">
    <source>
        <dbReference type="SAM" id="SignalP"/>
    </source>
</evidence>
<reference evidence="5" key="3">
    <citation type="journal article" date="2019" name="Int. J. Syst. Evol. Microbiol.">
        <title>The Global Catalogue of Microorganisms (GCM) 10K type strain sequencing project: providing services to taxonomists for standard genome sequencing and annotation.</title>
        <authorList>
            <consortium name="The Broad Institute Genomics Platform"/>
            <consortium name="The Broad Institute Genome Sequencing Center for Infectious Disease"/>
            <person name="Wu L."/>
            <person name="Ma J."/>
        </authorList>
    </citation>
    <scope>NUCLEOTIDE SEQUENCE [LARGE SCALE GENOMIC DNA]</scope>
    <source>
        <strain evidence="5">CCM 8490</strain>
    </source>
</reference>
<keyword evidence="5" id="KW-1185">Reference proteome</keyword>
<comment type="caution">
    <text evidence="3">The sequence shown here is derived from an EMBL/GenBank/DDBJ whole genome shotgun (WGS) entry which is preliminary data.</text>
</comment>
<dbReference type="RefSeq" id="WP_120214419.1">
    <property type="nucleotide sequence ID" value="NZ_BMCW01000007.1"/>
</dbReference>
<feature type="signal peptide" evidence="1">
    <location>
        <begin position="1"/>
        <end position="18"/>
    </location>
</feature>
<reference evidence="2" key="1">
    <citation type="journal article" date="2014" name="Int. J. Syst. Evol. Microbiol.">
        <title>Complete genome of a new Firmicutes species belonging to the dominant human colonic microbiota ('Ruminococcus bicirculans') reveals two chromosomes and a selective capacity to utilize plant glucans.</title>
        <authorList>
            <consortium name="NISC Comparative Sequencing Program"/>
            <person name="Wegmann U."/>
            <person name="Louis P."/>
            <person name="Goesmann A."/>
            <person name="Henrissat B."/>
            <person name="Duncan S.H."/>
            <person name="Flint H.J."/>
        </authorList>
    </citation>
    <scope>NUCLEOTIDE SEQUENCE</scope>
    <source>
        <strain evidence="2">CCM 8490</strain>
    </source>
</reference>
<name>A0A420CPK6_9FLAO</name>
<dbReference type="EMBL" id="RAQH01000009">
    <property type="protein sequence ID" value="RKE80331.1"/>
    <property type="molecule type" value="Genomic_DNA"/>
</dbReference>
<keyword evidence="1" id="KW-0732">Signal</keyword>
<protein>
    <submittedName>
        <fullName evidence="3">Uncharacterized protein</fullName>
    </submittedName>
</protein>
<organism evidence="3 4">
    <name type="scientific">Epilithonimonas arachidiradicis</name>
    <dbReference type="NCBI Taxonomy" id="1617282"/>
    <lineage>
        <taxon>Bacteria</taxon>
        <taxon>Pseudomonadati</taxon>
        <taxon>Bacteroidota</taxon>
        <taxon>Flavobacteriia</taxon>
        <taxon>Flavobacteriales</taxon>
        <taxon>Weeksellaceae</taxon>
        <taxon>Chryseobacterium group</taxon>
        <taxon>Epilithonimonas</taxon>
    </lineage>
</organism>